<dbReference type="RefSeq" id="WP_184767723.1">
    <property type="nucleotide sequence ID" value="NZ_JACHGI010000001.1"/>
</dbReference>
<dbReference type="InterPro" id="IPR029069">
    <property type="entry name" value="HotDog_dom_sf"/>
</dbReference>
<dbReference type="SUPFAM" id="SSF54637">
    <property type="entry name" value="Thioesterase/thiol ester dehydrase-isomerase"/>
    <property type="match status" value="1"/>
</dbReference>
<dbReference type="Proteomes" id="UP000532373">
    <property type="component" value="Unassembled WGS sequence"/>
</dbReference>
<name>A0A8E1WCR4_9HYPH</name>
<protein>
    <submittedName>
        <fullName evidence="1">Acyl-CoA thioester hydrolase</fullName>
        <ecNumber evidence="1">3.1.2.-</ecNumber>
    </submittedName>
</protein>
<comment type="caution">
    <text evidence="1">The sequence shown here is derived from an EMBL/GenBank/DDBJ whole genome shotgun (WGS) entry which is preliminary data.</text>
</comment>
<dbReference type="AlphaFoldDB" id="A0A8E1WCR4"/>
<dbReference type="EMBL" id="JACHGI010000001">
    <property type="protein sequence ID" value="MBB6465244.1"/>
    <property type="molecule type" value="Genomic_DNA"/>
</dbReference>
<dbReference type="Pfam" id="PF13279">
    <property type="entry name" value="4HBT_2"/>
    <property type="match status" value="1"/>
</dbReference>
<evidence type="ECO:0000313" key="2">
    <source>
        <dbReference type="Proteomes" id="UP000532373"/>
    </source>
</evidence>
<organism evidence="1 2">
    <name type="scientific">Aminobacter carboxidus</name>
    <dbReference type="NCBI Taxonomy" id="376165"/>
    <lineage>
        <taxon>Bacteria</taxon>
        <taxon>Pseudomonadati</taxon>
        <taxon>Pseudomonadota</taxon>
        <taxon>Alphaproteobacteria</taxon>
        <taxon>Hyphomicrobiales</taxon>
        <taxon>Phyllobacteriaceae</taxon>
        <taxon>Aminobacter</taxon>
    </lineage>
</organism>
<dbReference type="Gene3D" id="3.10.129.10">
    <property type="entry name" value="Hotdog Thioesterase"/>
    <property type="match status" value="1"/>
</dbReference>
<proteinExistence type="predicted"/>
<dbReference type="EC" id="3.1.2.-" evidence="1"/>
<sequence>MNDEGAVGDEVLGANAGAAEDAPRPYVSFRGKVEPHWLDVNRHMNVSWYDHVFDIAESDLFEVFGIHDEYIRRTSYSFFRLEKSVRYERELMPDAKLEARSVVLWTDLKRVHHFHELWNVDRNYRAASVEGLSIHVDLRLRKAARIVERDVADLLTRLSHEHARLPWPKGVVRRDFRTRT</sequence>
<reference evidence="1 2" key="1">
    <citation type="submission" date="2020-08" db="EMBL/GenBank/DDBJ databases">
        <title>Genomic Encyclopedia of Type Strains, Phase IV (KMG-IV): sequencing the most valuable type-strain genomes for metagenomic binning, comparative biology and taxonomic classification.</title>
        <authorList>
            <person name="Goeker M."/>
        </authorList>
    </citation>
    <scope>NUCLEOTIDE SEQUENCE [LARGE SCALE GENOMIC DNA]</scope>
    <source>
        <strain evidence="1 2">DSM 17454</strain>
    </source>
</reference>
<keyword evidence="1" id="KW-0378">Hydrolase</keyword>
<dbReference type="GO" id="GO:0016787">
    <property type="term" value="F:hydrolase activity"/>
    <property type="evidence" value="ECO:0007669"/>
    <property type="project" value="UniProtKB-KW"/>
</dbReference>
<evidence type="ECO:0000313" key="1">
    <source>
        <dbReference type="EMBL" id="MBB6465244.1"/>
    </source>
</evidence>
<gene>
    <name evidence="1" type="ORF">HNQ96_001091</name>
</gene>
<accession>A0A8E1WCR4</accession>
<dbReference type="CDD" id="cd00586">
    <property type="entry name" value="4HBT"/>
    <property type="match status" value="1"/>
</dbReference>